<protein>
    <recommendedName>
        <fullName evidence="3">PPM-type phosphatase domain-containing protein</fullName>
    </recommendedName>
</protein>
<evidence type="ECO:0000313" key="1">
    <source>
        <dbReference type="EMBL" id="ELR21817.1"/>
    </source>
</evidence>
<sequence length="124" mass="14064">MGGQFQGHTAHHQLTTLNHKPHTSKHKDQHIKQTSTSFILHTINQTYVHLNGVHITMTHTLSNTQSYKPFTTTNHQHHTASYTMSPIPFIRSMDMGAMPDNASVIIASDRLWDMIDHCKAVQIV</sequence>
<reference evidence="1 2" key="1">
    <citation type="journal article" date="2013" name="Genome Biol.">
        <title>Genome of Acanthamoeba castellanii highlights extensive lateral gene transfer and early evolution of tyrosine kinase signaling.</title>
        <authorList>
            <person name="Clarke M."/>
            <person name="Lohan A.J."/>
            <person name="Liu B."/>
            <person name="Lagkouvardos I."/>
            <person name="Roy S."/>
            <person name="Zafar N."/>
            <person name="Bertelli C."/>
            <person name="Schilde C."/>
            <person name="Kianianmomeni A."/>
            <person name="Burglin T.R."/>
            <person name="Frech C."/>
            <person name="Turcotte B."/>
            <person name="Kopec K.O."/>
            <person name="Synnott J.M."/>
            <person name="Choo C."/>
            <person name="Paponov I."/>
            <person name="Finkler A."/>
            <person name="Soon Heng Tan C."/>
            <person name="Hutchins A.P."/>
            <person name="Weinmeier T."/>
            <person name="Rattei T."/>
            <person name="Chu J.S."/>
            <person name="Gimenez G."/>
            <person name="Irimia M."/>
            <person name="Rigden D.J."/>
            <person name="Fitzpatrick D.A."/>
            <person name="Lorenzo-Morales J."/>
            <person name="Bateman A."/>
            <person name="Chiu C.H."/>
            <person name="Tang P."/>
            <person name="Hegemann P."/>
            <person name="Fromm H."/>
            <person name="Raoult D."/>
            <person name="Greub G."/>
            <person name="Miranda-Saavedra D."/>
            <person name="Chen N."/>
            <person name="Nash P."/>
            <person name="Ginger M.L."/>
            <person name="Horn M."/>
            <person name="Schaap P."/>
            <person name="Caler L."/>
            <person name="Loftus B."/>
        </authorList>
    </citation>
    <scope>NUCLEOTIDE SEQUENCE [LARGE SCALE GENOMIC DNA]</scope>
    <source>
        <strain evidence="1 2">Neff</strain>
    </source>
</reference>
<accession>L8H9A1</accession>
<gene>
    <name evidence="1" type="ORF">ACA1_386050</name>
</gene>
<keyword evidence="2" id="KW-1185">Reference proteome</keyword>
<evidence type="ECO:0000313" key="2">
    <source>
        <dbReference type="Proteomes" id="UP000011083"/>
    </source>
</evidence>
<organism evidence="1 2">
    <name type="scientific">Acanthamoeba castellanii (strain ATCC 30010 / Neff)</name>
    <dbReference type="NCBI Taxonomy" id="1257118"/>
    <lineage>
        <taxon>Eukaryota</taxon>
        <taxon>Amoebozoa</taxon>
        <taxon>Discosea</taxon>
        <taxon>Longamoebia</taxon>
        <taxon>Centramoebida</taxon>
        <taxon>Acanthamoebidae</taxon>
        <taxon>Acanthamoeba</taxon>
    </lineage>
</organism>
<dbReference type="KEGG" id="acan:ACA1_386050"/>
<dbReference type="GeneID" id="14922731"/>
<dbReference type="AlphaFoldDB" id="L8H9A1"/>
<evidence type="ECO:0008006" key="3">
    <source>
        <dbReference type="Google" id="ProtNLM"/>
    </source>
</evidence>
<dbReference type="Proteomes" id="UP000011083">
    <property type="component" value="Unassembled WGS sequence"/>
</dbReference>
<name>L8H9A1_ACACF</name>
<dbReference type="VEuPathDB" id="AmoebaDB:ACA1_386050"/>
<dbReference type="RefSeq" id="XP_004347199.1">
    <property type="nucleotide sequence ID" value="XM_004347149.1"/>
</dbReference>
<dbReference type="EMBL" id="KB007900">
    <property type="protein sequence ID" value="ELR21817.1"/>
    <property type="molecule type" value="Genomic_DNA"/>
</dbReference>
<proteinExistence type="predicted"/>